<evidence type="ECO:0000256" key="1">
    <source>
        <dbReference type="ARBA" id="ARBA00004752"/>
    </source>
</evidence>
<name>A0A937X1E8_9BACT</name>
<sequence length="364" mass="39142">MPSLGTLIAAAVTGLAASVATPARGAVPATTPAPRVMPLLIGSEAVEPFTRRTSVLALAQKYGTSPQTIRRLNRLDKRTRKQLKQTTHILISSRAISPRPFDNGVVINLPAFRLFLLKDGAVAKSWPVALGRDFDKAWQNKTRWRTPIGQFRIVGKYWHADWIVPKDLQKELKTPRERVPYGDPEYPLGPAKIALTYTGLNIHGTYAPMSIGRLASHGCIRMWNPAVVDLYKSVKVGTPVALAYAPVQVTENAGRVWLEVNPDVYHMAGDLADRARIVISGSGLQDRVDPYLVAKTVAAMPGVAVDVTRAAPPAGPATIAAATDTVRVVTPQPIRPAPPARPTAPPAMRMSAPASPSLSDPPAP</sequence>
<evidence type="ECO:0000256" key="6">
    <source>
        <dbReference type="ARBA" id="ARBA00022960"/>
    </source>
</evidence>
<feature type="compositionally biased region" description="Pro residues" evidence="10">
    <location>
        <begin position="333"/>
        <end position="345"/>
    </location>
</feature>
<protein>
    <submittedName>
        <fullName evidence="13">L,D-transpeptidase</fullName>
    </submittedName>
</protein>
<dbReference type="CDD" id="cd16913">
    <property type="entry name" value="YkuD_like"/>
    <property type="match status" value="1"/>
</dbReference>
<evidence type="ECO:0000256" key="11">
    <source>
        <dbReference type="SAM" id="SignalP"/>
    </source>
</evidence>
<dbReference type="InterPro" id="IPR005490">
    <property type="entry name" value="LD_TPept_cat_dom"/>
</dbReference>
<dbReference type="GO" id="GO:0071972">
    <property type="term" value="F:peptidoglycan L,D-transpeptidase activity"/>
    <property type="evidence" value="ECO:0007669"/>
    <property type="project" value="TreeGrafter"/>
</dbReference>
<evidence type="ECO:0000256" key="3">
    <source>
        <dbReference type="ARBA" id="ARBA00022676"/>
    </source>
</evidence>
<comment type="caution">
    <text evidence="13">The sequence shown here is derived from an EMBL/GenBank/DDBJ whole genome shotgun (WGS) entry which is preliminary data.</text>
</comment>
<keyword evidence="3" id="KW-0328">Glycosyltransferase</keyword>
<organism evidence="13 14">
    <name type="scientific">Candidatus Tanganyikabacteria bacterium</name>
    <dbReference type="NCBI Taxonomy" id="2961651"/>
    <lineage>
        <taxon>Bacteria</taxon>
        <taxon>Bacillati</taxon>
        <taxon>Candidatus Sericytochromatia</taxon>
        <taxon>Candidatus Tanganyikabacteria</taxon>
    </lineage>
</organism>
<comment type="similarity">
    <text evidence="2">Belongs to the YkuD family.</text>
</comment>
<feature type="active site" description="Proton donor/acceptor" evidence="9">
    <location>
        <position position="203"/>
    </location>
</feature>
<keyword evidence="6 9" id="KW-0133">Cell shape</keyword>
<evidence type="ECO:0000313" key="13">
    <source>
        <dbReference type="EMBL" id="MBM3274226.1"/>
    </source>
</evidence>
<evidence type="ECO:0000256" key="2">
    <source>
        <dbReference type="ARBA" id="ARBA00005992"/>
    </source>
</evidence>
<dbReference type="Gene3D" id="2.40.440.10">
    <property type="entry name" value="L,D-transpeptidase catalytic domain-like"/>
    <property type="match status" value="1"/>
</dbReference>
<proteinExistence type="inferred from homology"/>
<gene>
    <name evidence="13" type="ORF">FJZ00_03675</name>
</gene>
<feature type="domain" description="L,D-TPase catalytic" evidence="12">
    <location>
        <begin position="103"/>
        <end position="243"/>
    </location>
</feature>
<feature type="active site" description="Nucleophile" evidence="9">
    <location>
        <position position="219"/>
    </location>
</feature>
<dbReference type="PANTHER" id="PTHR30582:SF24">
    <property type="entry name" value="L,D-TRANSPEPTIDASE ERFK_SRFK-RELATED"/>
    <property type="match status" value="1"/>
</dbReference>
<reference evidence="13 14" key="1">
    <citation type="submission" date="2019-03" db="EMBL/GenBank/DDBJ databases">
        <title>Lake Tanganyika Metagenome-Assembled Genomes (MAGs).</title>
        <authorList>
            <person name="Tran P."/>
        </authorList>
    </citation>
    <scope>NUCLEOTIDE SEQUENCE [LARGE SCALE GENOMIC DNA]</scope>
    <source>
        <strain evidence="13">K_DeepCast_65m_m2_236</strain>
    </source>
</reference>
<evidence type="ECO:0000256" key="4">
    <source>
        <dbReference type="ARBA" id="ARBA00022679"/>
    </source>
</evidence>
<evidence type="ECO:0000256" key="7">
    <source>
        <dbReference type="ARBA" id="ARBA00022984"/>
    </source>
</evidence>
<keyword evidence="4" id="KW-0808">Transferase</keyword>
<dbReference type="PANTHER" id="PTHR30582">
    <property type="entry name" value="L,D-TRANSPEPTIDASE"/>
    <property type="match status" value="1"/>
</dbReference>
<dbReference type="InterPro" id="IPR038063">
    <property type="entry name" value="Transpep_catalytic_dom"/>
</dbReference>
<dbReference type="AlphaFoldDB" id="A0A937X1E8"/>
<dbReference type="InterPro" id="IPR050979">
    <property type="entry name" value="LD-transpeptidase"/>
</dbReference>
<feature type="region of interest" description="Disordered" evidence="10">
    <location>
        <begin position="331"/>
        <end position="364"/>
    </location>
</feature>
<keyword evidence="7 9" id="KW-0573">Peptidoglycan synthesis</keyword>
<dbReference type="GO" id="GO:0008360">
    <property type="term" value="P:regulation of cell shape"/>
    <property type="evidence" value="ECO:0007669"/>
    <property type="project" value="UniProtKB-UniRule"/>
</dbReference>
<dbReference type="Proteomes" id="UP000703893">
    <property type="component" value="Unassembled WGS sequence"/>
</dbReference>
<feature type="compositionally biased region" description="Low complexity" evidence="10">
    <location>
        <begin position="346"/>
        <end position="358"/>
    </location>
</feature>
<accession>A0A937X1E8</accession>
<evidence type="ECO:0000256" key="8">
    <source>
        <dbReference type="ARBA" id="ARBA00023316"/>
    </source>
</evidence>
<dbReference type="GO" id="GO:0018104">
    <property type="term" value="P:peptidoglycan-protein cross-linking"/>
    <property type="evidence" value="ECO:0007669"/>
    <property type="project" value="TreeGrafter"/>
</dbReference>
<dbReference type="GO" id="GO:0071555">
    <property type="term" value="P:cell wall organization"/>
    <property type="evidence" value="ECO:0007669"/>
    <property type="project" value="UniProtKB-UniRule"/>
</dbReference>
<evidence type="ECO:0000313" key="14">
    <source>
        <dbReference type="Proteomes" id="UP000703893"/>
    </source>
</evidence>
<keyword evidence="5" id="KW-0378">Hydrolase</keyword>
<evidence type="ECO:0000256" key="10">
    <source>
        <dbReference type="SAM" id="MobiDB-lite"/>
    </source>
</evidence>
<dbReference type="SUPFAM" id="SSF141523">
    <property type="entry name" value="L,D-transpeptidase catalytic domain-like"/>
    <property type="match status" value="1"/>
</dbReference>
<dbReference type="GO" id="GO:0005576">
    <property type="term" value="C:extracellular region"/>
    <property type="evidence" value="ECO:0007669"/>
    <property type="project" value="TreeGrafter"/>
</dbReference>
<evidence type="ECO:0000259" key="12">
    <source>
        <dbReference type="PROSITE" id="PS52029"/>
    </source>
</evidence>
<feature type="chain" id="PRO_5037049622" evidence="11">
    <location>
        <begin position="26"/>
        <end position="364"/>
    </location>
</feature>
<dbReference type="EMBL" id="VGJX01000157">
    <property type="protein sequence ID" value="MBM3274226.1"/>
    <property type="molecule type" value="Genomic_DNA"/>
</dbReference>
<dbReference type="PROSITE" id="PS52029">
    <property type="entry name" value="LD_TPASE"/>
    <property type="match status" value="1"/>
</dbReference>
<dbReference type="GO" id="GO:0016757">
    <property type="term" value="F:glycosyltransferase activity"/>
    <property type="evidence" value="ECO:0007669"/>
    <property type="project" value="UniProtKB-KW"/>
</dbReference>
<dbReference type="Pfam" id="PF03734">
    <property type="entry name" value="YkuD"/>
    <property type="match status" value="1"/>
</dbReference>
<feature type="signal peptide" evidence="11">
    <location>
        <begin position="1"/>
        <end position="25"/>
    </location>
</feature>
<evidence type="ECO:0000256" key="9">
    <source>
        <dbReference type="PROSITE-ProRule" id="PRU01373"/>
    </source>
</evidence>
<keyword evidence="8 9" id="KW-0961">Cell wall biogenesis/degradation</keyword>
<evidence type="ECO:0000256" key="5">
    <source>
        <dbReference type="ARBA" id="ARBA00022801"/>
    </source>
</evidence>
<comment type="pathway">
    <text evidence="1 9">Cell wall biogenesis; peptidoglycan biosynthesis.</text>
</comment>
<keyword evidence="11" id="KW-0732">Signal</keyword>